<proteinExistence type="predicted"/>
<accession>A0AAU8GAG9</accession>
<evidence type="ECO:0000313" key="1">
    <source>
        <dbReference type="EMBL" id="XCH33404.1"/>
    </source>
</evidence>
<dbReference type="RefSeq" id="WP_353714643.1">
    <property type="nucleotide sequence ID" value="NZ_CP159307.1"/>
</dbReference>
<reference evidence="1" key="1">
    <citation type="submission" date="2024-06" db="EMBL/GenBank/DDBJ databases">
        <title>A Novel Isolate, Dehalogenimonas sp. Strain 4OHTPN, Dechlorinates Aromatic 4 Hydroxy chlorothalonil by a Novel Reductive Dehalogenase.</title>
        <authorList>
            <person name="Liu G."/>
        </authorList>
    </citation>
    <scope>NUCLEOTIDE SEQUENCE</scope>
    <source>
        <strain evidence="1">4OHTPN</strain>
    </source>
</reference>
<name>A0AAU8GAG9_9CHLR</name>
<gene>
    <name evidence="1" type="ORF">ABV300_00595</name>
</gene>
<dbReference type="EMBL" id="CP159307">
    <property type="protein sequence ID" value="XCH33404.1"/>
    <property type="molecule type" value="Genomic_DNA"/>
</dbReference>
<protein>
    <recommendedName>
        <fullName evidence="2">HEAT repeat domain-containing protein</fullName>
    </recommendedName>
</protein>
<dbReference type="AlphaFoldDB" id="A0AAU8GAG9"/>
<organism evidence="1">
    <name type="scientific">Dehalogenimonas sp. 4OHTPN</name>
    <dbReference type="NCBI Taxonomy" id="3166643"/>
    <lineage>
        <taxon>Bacteria</taxon>
        <taxon>Bacillati</taxon>
        <taxon>Chloroflexota</taxon>
        <taxon>Dehalococcoidia</taxon>
        <taxon>Dehalococcoidales</taxon>
        <taxon>Dehalococcoidaceae</taxon>
        <taxon>Dehalogenimonas</taxon>
    </lineage>
</organism>
<sequence>MKPTKTEIAALVTQSTTDDGKLAELVAGLSSKDLITKQRSFLSLQKLVEGNPARLYQRHWYSIAAMLDHSGVDAKYIAIYLLAGMTAADADDRFDEVFYKYFSLLDDNTLIAPMHVALNAAAVHKAKPELREDIVKLLISIDKTHHTPARKALIAAYAIESLDKIFDDVEDKAAVLEFVRGYVKAPSPKARTMAKAFLKKREKTAV</sequence>
<evidence type="ECO:0008006" key="2">
    <source>
        <dbReference type="Google" id="ProtNLM"/>
    </source>
</evidence>